<dbReference type="Proteomes" id="UP000675409">
    <property type="component" value="Unassembled WGS sequence"/>
</dbReference>
<dbReference type="EMBL" id="JABBYC010000002">
    <property type="protein sequence ID" value="MBL0885262.1"/>
    <property type="molecule type" value="Genomic_DNA"/>
</dbReference>
<keyword evidence="5" id="KW-1185">Reference proteome</keyword>
<evidence type="ECO:0000259" key="3">
    <source>
        <dbReference type="PROSITE" id="PS50937"/>
    </source>
</evidence>
<evidence type="ECO:0000313" key="5">
    <source>
        <dbReference type="Proteomes" id="UP000675409"/>
    </source>
</evidence>
<evidence type="ECO:0000256" key="1">
    <source>
        <dbReference type="ARBA" id="ARBA00023125"/>
    </source>
</evidence>
<evidence type="ECO:0000256" key="2">
    <source>
        <dbReference type="SAM" id="Coils"/>
    </source>
</evidence>
<name>A0ABS1LGC1_9MICO</name>
<feature type="domain" description="HTH merR-type" evidence="3">
    <location>
        <begin position="1"/>
        <end position="71"/>
    </location>
</feature>
<dbReference type="SMART" id="SM00422">
    <property type="entry name" value="HTH_MERR"/>
    <property type="match status" value="1"/>
</dbReference>
<evidence type="ECO:0000313" key="4">
    <source>
        <dbReference type="EMBL" id="MBL0885262.1"/>
    </source>
</evidence>
<dbReference type="Pfam" id="PF13411">
    <property type="entry name" value="MerR_1"/>
    <property type="match status" value="1"/>
</dbReference>
<dbReference type="InterPro" id="IPR047057">
    <property type="entry name" value="MerR_fam"/>
</dbReference>
<protein>
    <submittedName>
        <fullName evidence="4">MerR family transcriptional regulator</fullName>
    </submittedName>
</protein>
<dbReference type="PANTHER" id="PTHR30204:SF93">
    <property type="entry name" value="HTH MERR-TYPE DOMAIN-CONTAINING PROTEIN"/>
    <property type="match status" value="1"/>
</dbReference>
<organism evidence="4 5">
    <name type="scientific">Myceligenerans indicum</name>
    <dbReference type="NCBI Taxonomy" id="2593663"/>
    <lineage>
        <taxon>Bacteria</taxon>
        <taxon>Bacillati</taxon>
        <taxon>Actinomycetota</taxon>
        <taxon>Actinomycetes</taxon>
        <taxon>Micrococcales</taxon>
        <taxon>Promicromonosporaceae</taxon>
        <taxon>Myceligenerans</taxon>
    </lineage>
</organism>
<keyword evidence="2" id="KW-0175">Coiled coil</keyword>
<reference evidence="4 5" key="1">
    <citation type="journal article" date="2021" name="Arch. Microbiol.">
        <title>Myceligenerans indicum sp. nov., an actinobacterium isolated from mangrove sediment of Sundarbans, India.</title>
        <authorList>
            <person name="Asha K."/>
            <person name="Bhadury P."/>
        </authorList>
    </citation>
    <scope>NUCLEOTIDE SEQUENCE [LARGE SCALE GENOMIC DNA]</scope>
    <source>
        <strain evidence="4 5">I2</strain>
    </source>
</reference>
<dbReference type="PANTHER" id="PTHR30204">
    <property type="entry name" value="REDOX-CYCLING DRUG-SENSING TRANSCRIPTIONAL ACTIVATOR SOXR"/>
    <property type="match status" value="1"/>
</dbReference>
<dbReference type="PROSITE" id="PS50937">
    <property type="entry name" value="HTH_MERR_2"/>
    <property type="match status" value="1"/>
</dbReference>
<dbReference type="InterPro" id="IPR009061">
    <property type="entry name" value="DNA-bd_dom_put_sf"/>
</dbReference>
<feature type="coiled-coil region" evidence="2">
    <location>
        <begin position="79"/>
        <end position="106"/>
    </location>
</feature>
<dbReference type="Gene3D" id="1.10.1660.10">
    <property type="match status" value="1"/>
</dbReference>
<dbReference type="InterPro" id="IPR000551">
    <property type="entry name" value="MerR-type_HTH_dom"/>
</dbReference>
<dbReference type="SUPFAM" id="SSF46955">
    <property type="entry name" value="Putative DNA-binding domain"/>
    <property type="match status" value="1"/>
</dbReference>
<comment type="caution">
    <text evidence="4">The sequence shown here is derived from an EMBL/GenBank/DDBJ whole genome shotgun (WGS) entry which is preliminary data.</text>
</comment>
<dbReference type="RefSeq" id="WP_201845093.1">
    <property type="nucleotide sequence ID" value="NZ_JABBYC010000002.1"/>
</dbReference>
<gene>
    <name evidence="4" type="ORF">HGK34_03010</name>
</gene>
<dbReference type="CDD" id="cd00592">
    <property type="entry name" value="HTH_MerR-like"/>
    <property type="match status" value="1"/>
</dbReference>
<proteinExistence type="predicted"/>
<sequence length="249" mass="27246">MPWSTRELAELAGTTVNTVRHYHRVGLLDEPERRSNGYKQYGVGHLVSLLRIRRLVDLGVPLSGIGDVNAGSDHTPDALRDLDAELQVSIERLTKAREEIAAILRERSPAHAPTGFASVASRLSGADSSMIHIYTQLYDQEALADVRKMAEADSGGLSAEIDELPADADEQTRRDLAERLVSTLRQKLIDYPWLADPAAHLSKSRLVTAQTFAQAMADLYNPAQLDVLVRASALAHEQLPGAQAENPPE</sequence>
<accession>A0ABS1LGC1</accession>
<keyword evidence="1" id="KW-0238">DNA-binding</keyword>